<comment type="similarity">
    <text evidence="2 8">Belongs to the ferritin family. Prokaryotic subfamily.</text>
</comment>
<keyword evidence="8" id="KW-0963">Cytoplasm</keyword>
<keyword evidence="11" id="KW-1185">Reference proteome</keyword>
<evidence type="ECO:0000256" key="5">
    <source>
        <dbReference type="ARBA" id="ARBA00023002"/>
    </source>
</evidence>
<reference evidence="10 11" key="1">
    <citation type="submission" date="2024-08" db="EMBL/GenBank/DDBJ databases">
        <title>Clostridium lapicellarii sp. nov., and Clostridium renhuaiense sp. nov., two species isolated from the mud in a fermentation cellar used for producing sauce-flavour Chinese liquors.</title>
        <authorList>
            <person name="Yang F."/>
            <person name="Wang H."/>
            <person name="Chen L.Q."/>
            <person name="Zhou N."/>
            <person name="Lu J.J."/>
            <person name="Pu X.X."/>
            <person name="Wan B."/>
            <person name="Wang L."/>
            <person name="Liu S.J."/>
        </authorList>
    </citation>
    <scope>NUCLEOTIDE SEQUENCE [LARGE SCALE GENOMIC DNA]</scope>
    <source>
        <strain evidence="10 11">MT-113</strain>
    </source>
</reference>
<dbReference type="RefSeq" id="WP_294182830.1">
    <property type="nucleotide sequence ID" value="NZ_JBGFFE010000006.1"/>
</dbReference>
<comment type="subcellular location">
    <subcellularLocation>
        <location evidence="8">Cytoplasm</location>
    </subcellularLocation>
</comment>
<dbReference type="PANTHER" id="PTHR11431:SF127">
    <property type="entry name" value="BACTERIAL NON-HEME FERRITIN"/>
    <property type="match status" value="1"/>
</dbReference>
<evidence type="ECO:0000256" key="4">
    <source>
        <dbReference type="ARBA" id="ARBA00022723"/>
    </source>
</evidence>
<keyword evidence="3 8" id="KW-0409">Iron storage</keyword>
<keyword evidence="5" id="KW-0560">Oxidoreductase</keyword>
<dbReference type="InterPro" id="IPR009078">
    <property type="entry name" value="Ferritin-like_SF"/>
</dbReference>
<dbReference type="InterPro" id="IPR001519">
    <property type="entry name" value="Ferritin"/>
</dbReference>
<dbReference type="Gene3D" id="1.20.1260.10">
    <property type="match status" value="1"/>
</dbReference>
<evidence type="ECO:0000256" key="6">
    <source>
        <dbReference type="ARBA" id="ARBA00023004"/>
    </source>
</evidence>
<comment type="function">
    <text evidence="1 8">Iron-storage protein.</text>
</comment>
<comment type="caution">
    <text evidence="10">The sequence shown here is derived from an EMBL/GenBank/DDBJ whole genome shotgun (WGS) entry which is preliminary data.</text>
</comment>
<evidence type="ECO:0000256" key="3">
    <source>
        <dbReference type="ARBA" id="ARBA00022434"/>
    </source>
</evidence>
<evidence type="ECO:0000313" key="11">
    <source>
        <dbReference type="Proteomes" id="UP001565220"/>
    </source>
</evidence>
<evidence type="ECO:0000256" key="7">
    <source>
        <dbReference type="ARBA" id="ARBA00048035"/>
    </source>
</evidence>
<dbReference type="CDD" id="cd01055">
    <property type="entry name" value="Nonheme_Ferritin"/>
    <property type="match status" value="1"/>
</dbReference>
<dbReference type="PROSITE" id="PS50905">
    <property type="entry name" value="FERRITIN_LIKE"/>
    <property type="match status" value="1"/>
</dbReference>
<protein>
    <recommendedName>
        <fullName evidence="8">Ferritin</fullName>
        <ecNumber evidence="8">1.16.3.2</ecNumber>
    </recommendedName>
</protein>
<evidence type="ECO:0000313" key="10">
    <source>
        <dbReference type="EMBL" id="MEY8763228.1"/>
    </source>
</evidence>
<feature type="domain" description="Ferritin-like diiron" evidence="9">
    <location>
        <begin position="1"/>
        <end position="145"/>
    </location>
</feature>
<dbReference type="InterPro" id="IPR009040">
    <property type="entry name" value="Ferritin-like_diiron"/>
</dbReference>
<dbReference type="Pfam" id="PF00210">
    <property type="entry name" value="Ferritin"/>
    <property type="match status" value="1"/>
</dbReference>
<dbReference type="PANTHER" id="PTHR11431">
    <property type="entry name" value="FERRITIN"/>
    <property type="match status" value="1"/>
</dbReference>
<evidence type="ECO:0000256" key="1">
    <source>
        <dbReference type="ARBA" id="ARBA00002485"/>
    </source>
</evidence>
<dbReference type="InterPro" id="IPR008331">
    <property type="entry name" value="Ferritin_DPS_dom"/>
</dbReference>
<evidence type="ECO:0000256" key="8">
    <source>
        <dbReference type="RuleBase" id="RU361145"/>
    </source>
</evidence>
<accession>A0ABV4DVF7</accession>
<dbReference type="SUPFAM" id="SSF47240">
    <property type="entry name" value="Ferritin-like"/>
    <property type="match status" value="1"/>
</dbReference>
<comment type="catalytic activity">
    <reaction evidence="7 8">
        <text>4 Fe(2+) + O2 + 6 H2O = 4 iron(III) oxide-hydroxide + 12 H(+)</text>
        <dbReference type="Rhea" id="RHEA:11972"/>
        <dbReference type="ChEBI" id="CHEBI:15377"/>
        <dbReference type="ChEBI" id="CHEBI:15378"/>
        <dbReference type="ChEBI" id="CHEBI:15379"/>
        <dbReference type="ChEBI" id="CHEBI:29033"/>
        <dbReference type="ChEBI" id="CHEBI:78619"/>
        <dbReference type="EC" id="1.16.3.2"/>
    </reaction>
</comment>
<sequence>MLSKRLEKAINDQINFEYYSANIYLAMEAYFAKQNLNGFVNFFKVQIQEENFHASKFFDYLNQVGANITIKGFPDPKNDYKSPLEVFEAALKHEQIVTSRINNLMSIANEDKDFASIALLQWFVNEQVEEEDTFNNAIQTLKRIGDNPAALYLYDQELSSRTFVPPTNTPSAGQNQ</sequence>
<dbReference type="Proteomes" id="UP001565220">
    <property type="component" value="Unassembled WGS sequence"/>
</dbReference>
<dbReference type="EC" id="1.16.3.2" evidence="8"/>
<name>A0ABV4DVF7_9CLOT</name>
<evidence type="ECO:0000259" key="9">
    <source>
        <dbReference type="PROSITE" id="PS50905"/>
    </source>
</evidence>
<dbReference type="EMBL" id="JBGFFE010000006">
    <property type="protein sequence ID" value="MEY8763228.1"/>
    <property type="molecule type" value="Genomic_DNA"/>
</dbReference>
<dbReference type="InterPro" id="IPR012347">
    <property type="entry name" value="Ferritin-like"/>
</dbReference>
<gene>
    <name evidence="10" type="ORF">AB8S09_06160</name>
</gene>
<keyword evidence="4 8" id="KW-0479">Metal-binding</keyword>
<organism evidence="10 11">
    <name type="scientific">Clostridium lapidicellarium</name>
    <dbReference type="NCBI Taxonomy" id="3240931"/>
    <lineage>
        <taxon>Bacteria</taxon>
        <taxon>Bacillati</taxon>
        <taxon>Bacillota</taxon>
        <taxon>Clostridia</taxon>
        <taxon>Eubacteriales</taxon>
        <taxon>Clostridiaceae</taxon>
        <taxon>Clostridium</taxon>
    </lineage>
</organism>
<dbReference type="InterPro" id="IPR041719">
    <property type="entry name" value="Ferritin_prok"/>
</dbReference>
<proteinExistence type="inferred from homology"/>
<evidence type="ECO:0000256" key="2">
    <source>
        <dbReference type="ARBA" id="ARBA00006950"/>
    </source>
</evidence>
<keyword evidence="6 8" id="KW-0408">Iron</keyword>